<dbReference type="NCBIfam" id="NF006321">
    <property type="entry name" value="PRK08534.1"/>
    <property type="match status" value="1"/>
</dbReference>
<dbReference type="InterPro" id="IPR051626">
    <property type="entry name" value="Oxidoreductase_gamma_subunit"/>
</dbReference>
<dbReference type="RefSeq" id="WP_119813706.1">
    <property type="nucleotide sequence ID" value="NZ_CP025066.1"/>
</dbReference>
<dbReference type="KEGG" id="hdf:AArcSl_0118"/>
<name>A0A343TFA3_9EURY</name>
<dbReference type="PANTHER" id="PTHR43366">
    <property type="entry name" value="PYRUVATE SYNTHASE SUBUNIT PORC"/>
    <property type="match status" value="1"/>
</dbReference>
<organism evidence="5 6">
    <name type="scientific">Halalkaliarchaeum desulfuricum</name>
    <dbReference type="NCBI Taxonomy" id="2055893"/>
    <lineage>
        <taxon>Archaea</taxon>
        <taxon>Methanobacteriati</taxon>
        <taxon>Methanobacteriota</taxon>
        <taxon>Stenosarchaea group</taxon>
        <taxon>Halobacteria</taxon>
        <taxon>Halobacteriales</taxon>
        <taxon>Haloferacaceae</taxon>
        <taxon>Halalkaliarchaeum</taxon>
    </lineage>
</organism>
<evidence type="ECO:0000313" key="5">
    <source>
        <dbReference type="EMBL" id="AUX07775.1"/>
    </source>
</evidence>
<dbReference type="OrthoDB" id="372091at2157"/>
<dbReference type="NCBIfam" id="TIGR02175">
    <property type="entry name" value="PorC_KorC"/>
    <property type="match status" value="1"/>
</dbReference>
<dbReference type="Gene3D" id="3.40.920.10">
    <property type="entry name" value="Pyruvate-ferredoxin oxidoreductase, PFOR, domain III"/>
    <property type="match status" value="1"/>
</dbReference>
<keyword evidence="5" id="KW-0670">Pyruvate</keyword>
<dbReference type="PANTHER" id="PTHR43366:SF1">
    <property type="entry name" value="PYRUVATE SYNTHASE SUBUNIT PORC"/>
    <property type="match status" value="1"/>
</dbReference>
<keyword evidence="2 5" id="KW-0560">Oxidoreductase</keyword>
<sequence>MQEIRIHGRGGQGSVTLAQLIAGAAFEGSSWAQAFPAFGVERRGAPVEAYVRLDENRIRVRSQVTAPDYVIVQDTSLLDIVDVADGMSEEGLLLVNSTDSIEELGLDLDVEVKTIDATAIAREHLGVPIANTALMGAFAAATGLVEPDYAKAVVRKKFDEKIAEKNAAAIDAAVQEVSA</sequence>
<comment type="catalytic activity">
    <reaction evidence="3">
        <text>2 oxidized [2Fe-2S]-[ferredoxin] + pyruvate + CoA = 2 reduced [2Fe-2S]-[ferredoxin] + acetyl-CoA + CO2 + H(+)</text>
        <dbReference type="Rhea" id="RHEA:12765"/>
        <dbReference type="Rhea" id="RHEA-COMP:10000"/>
        <dbReference type="Rhea" id="RHEA-COMP:10001"/>
        <dbReference type="ChEBI" id="CHEBI:15361"/>
        <dbReference type="ChEBI" id="CHEBI:15378"/>
        <dbReference type="ChEBI" id="CHEBI:16526"/>
        <dbReference type="ChEBI" id="CHEBI:33737"/>
        <dbReference type="ChEBI" id="CHEBI:33738"/>
        <dbReference type="ChEBI" id="CHEBI:57287"/>
        <dbReference type="ChEBI" id="CHEBI:57288"/>
        <dbReference type="EC" id="1.2.7.1"/>
    </reaction>
</comment>
<feature type="domain" description="Pyruvate/ketoisovalerate oxidoreductase catalytic" evidence="4">
    <location>
        <begin position="10"/>
        <end position="175"/>
    </location>
</feature>
<dbReference type="InterPro" id="IPR002869">
    <property type="entry name" value="Pyrv_flavodox_OxRed_cen"/>
</dbReference>
<dbReference type="Pfam" id="PF01558">
    <property type="entry name" value="POR"/>
    <property type="match status" value="1"/>
</dbReference>
<dbReference type="SUPFAM" id="SSF53323">
    <property type="entry name" value="Pyruvate-ferredoxin oxidoreductase, PFOR, domain III"/>
    <property type="match status" value="1"/>
</dbReference>
<gene>
    <name evidence="5" type="primary">porG</name>
    <name evidence="5" type="ORF">AArcSl_0118</name>
</gene>
<dbReference type="AlphaFoldDB" id="A0A343TFA3"/>
<dbReference type="GO" id="GO:0019164">
    <property type="term" value="F:pyruvate synthase activity"/>
    <property type="evidence" value="ECO:0007669"/>
    <property type="project" value="UniProtKB-EC"/>
</dbReference>
<evidence type="ECO:0000256" key="2">
    <source>
        <dbReference type="ARBA" id="ARBA00023002"/>
    </source>
</evidence>
<protein>
    <recommendedName>
        <fullName evidence="1">pyruvate synthase</fullName>
        <ecNumber evidence="1">1.2.7.1</ecNumber>
    </recommendedName>
</protein>
<evidence type="ECO:0000256" key="3">
    <source>
        <dbReference type="ARBA" id="ARBA00049357"/>
    </source>
</evidence>
<dbReference type="Proteomes" id="UP000263012">
    <property type="component" value="Chromosome"/>
</dbReference>
<evidence type="ECO:0000313" key="6">
    <source>
        <dbReference type="Proteomes" id="UP000263012"/>
    </source>
</evidence>
<keyword evidence="6" id="KW-1185">Reference proteome</keyword>
<reference evidence="6" key="1">
    <citation type="submission" date="2017-11" db="EMBL/GenBank/DDBJ databases">
        <title>Phenotypic and genomic properties of facultatively anaerobic sulfur-reducing natronoarchaea from hypersaline soda lakes.</title>
        <authorList>
            <person name="Sorokin D.Y."/>
            <person name="Kublanov I.V."/>
            <person name="Roman P."/>
            <person name="Sinninghe Damste J.S."/>
            <person name="Golyshin P.N."/>
            <person name="Rojo D."/>
            <person name="Ciordia S."/>
            <person name="Mena M.D.C."/>
            <person name="Ferrer M."/>
            <person name="Messina E."/>
            <person name="Smedile F."/>
            <person name="La Spada G."/>
            <person name="La Cono V."/>
            <person name="Yakimov M.M."/>
        </authorList>
    </citation>
    <scope>NUCLEOTIDE SEQUENCE [LARGE SCALE GENOMIC DNA]</scope>
    <source>
        <strain evidence="6">AArc-Sl</strain>
    </source>
</reference>
<dbReference type="EC" id="1.2.7.1" evidence="1"/>
<accession>A0A343TFA3</accession>
<dbReference type="InterPro" id="IPR019752">
    <property type="entry name" value="Pyrv/ketoisovalerate_OxRed_cat"/>
</dbReference>
<proteinExistence type="predicted"/>
<dbReference type="InterPro" id="IPR011894">
    <property type="entry name" value="PorC_KorC"/>
</dbReference>
<dbReference type="EMBL" id="CP025066">
    <property type="protein sequence ID" value="AUX07775.1"/>
    <property type="molecule type" value="Genomic_DNA"/>
</dbReference>
<dbReference type="GeneID" id="37876452"/>
<evidence type="ECO:0000256" key="1">
    <source>
        <dbReference type="ARBA" id="ARBA00012822"/>
    </source>
</evidence>
<evidence type="ECO:0000259" key="4">
    <source>
        <dbReference type="Pfam" id="PF01558"/>
    </source>
</evidence>